<organism evidence="2 3">
    <name type="scientific">Petrolisthes cinctipes</name>
    <name type="common">Flat porcelain crab</name>
    <dbReference type="NCBI Taxonomy" id="88211"/>
    <lineage>
        <taxon>Eukaryota</taxon>
        <taxon>Metazoa</taxon>
        <taxon>Ecdysozoa</taxon>
        <taxon>Arthropoda</taxon>
        <taxon>Crustacea</taxon>
        <taxon>Multicrustacea</taxon>
        <taxon>Malacostraca</taxon>
        <taxon>Eumalacostraca</taxon>
        <taxon>Eucarida</taxon>
        <taxon>Decapoda</taxon>
        <taxon>Pleocyemata</taxon>
        <taxon>Anomura</taxon>
        <taxon>Galatheoidea</taxon>
        <taxon>Porcellanidae</taxon>
        <taxon>Petrolisthes</taxon>
    </lineage>
</organism>
<proteinExistence type="predicted"/>
<keyword evidence="3" id="KW-1185">Reference proteome</keyword>
<keyword evidence="1" id="KW-0732">Signal</keyword>
<comment type="caution">
    <text evidence="2">The sequence shown here is derived from an EMBL/GenBank/DDBJ whole genome shotgun (WGS) entry which is preliminary data.</text>
</comment>
<evidence type="ECO:0000313" key="3">
    <source>
        <dbReference type="Proteomes" id="UP001286313"/>
    </source>
</evidence>
<dbReference type="AlphaFoldDB" id="A0AAE1C0U1"/>
<dbReference type="EMBL" id="JAWQEG010005157">
    <property type="protein sequence ID" value="KAK3858954.1"/>
    <property type="molecule type" value="Genomic_DNA"/>
</dbReference>
<feature type="signal peptide" evidence="1">
    <location>
        <begin position="1"/>
        <end position="15"/>
    </location>
</feature>
<sequence>MWAWIVFTLIGSTYASVVADEKVLTVLYNDPSASDPVKLEVKVNERADTITYHMLPEGNMADVETFEDYSTVRVLLLCYVMLPRTLKEEVRGLEQATETGPQEYSGSLDLLALTLGEEEEVMVGERIVDFCGDYQMYKLVAGDENDNLETANTDNDEDTPAEELRFFFSRRRRCRLFSFFFSCYSFTCTTSTGQSLIFPFFWFFGFNG</sequence>
<evidence type="ECO:0000256" key="1">
    <source>
        <dbReference type="SAM" id="SignalP"/>
    </source>
</evidence>
<reference evidence="2" key="1">
    <citation type="submission" date="2023-10" db="EMBL/GenBank/DDBJ databases">
        <title>Genome assemblies of two species of porcelain crab, Petrolisthes cinctipes and Petrolisthes manimaculis (Anomura: Porcellanidae).</title>
        <authorList>
            <person name="Angst P."/>
        </authorList>
    </citation>
    <scope>NUCLEOTIDE SEQUENCE</scope>
    <source>
        <strain evidence="2">PB745_01</strain>
        <tissue evidence="2">Gill</tissue>
    </source>
</reference>
<accession>A0AAE1C0U1</accession>
<evidence type="ECO:0000313" key="2">
    <source>
        <dbReference type="EMBL" id="KAK3858954.1"/>
    </source>
</evidence>
<gene>
    <name evidence="2" type="ORF">Pcinc_034890</name>
</gene>
<name>A0AAE1C0U1_PETCI</name>
<dbReference type="Proteomes" id="UP001286313">
    <property type="component" value="Unassembled WGS sequence"/>
</dbReference>
<feature type="chain" id="PRO_5041927378" evidence="1">
    <location>
        <begin position="16"/>
        <end position="208"/>
    </location>
</feature>
<protein>
    <submittedName>
        <fullName evidence="2">Uncharacterized protein</fullName>
    </submittedName>
</protein>